<gene>
    <name evidence="1" type="ORF">FHS88_000357</name>
</gene>
<reference evidence="1 2" key="1">
    <citation type="submission" date="2020-08" db="EMBL/GenBank/DDBJ databases">
        <title>Genomic Encyclopedia of Type Strains, Phase IV (KMG-IV): sequencing the most valuable type-strain genomes for metagenomic binning, comparative biology and taxonomic classification.</title>
        <authorList>
            <person name="Goeker M."/>
        </authorList>
    </citation>
    <scope>NUCLEOTIDE SEQUENCE [LARGE SCALE GENOMIC DNA]</scope>
    <source>
        <strain evidence="1 2">DSM 25895</strain>
    </source>
</reference>
<dbReference type="EMBL" id="JACIJE010000001">
    <property type="protein sequence ID" value="MBB5688247.1"/>
    <property type="molecule type" value="Genomic_DNA"/>
</dbReference>
<evidence type="ECO:0000313" key="1">
    <source>
        <dbReference type="EMBL" id="MBB5688247.1"/>
    </source>
</evidence>
<name>A0A840XVT2_9PROT</name>
<comment type="caution">
    <text evidence="1">The sequence shown here is derived from an EMBL/GenBank/DDBJ whole genome shotgun (WGS) entry which is preliminary data.</text>
</comment>
<protein>
    <submittedName>
        <fullName evidence="1">Uncharacterized protein</fullName>
    </submittedName>
</protein>
<sequence>MLALLALAALPAFAQEAPACGPEREGQTACLAGKLCLCRFERGGQLTGRGDRFAWDCGALRPLCPPEQNVVQPPGWMPPAGIWVAPGPRPRH</sequence>
<organism evidence="1 2">
    <name type="scientific">Neoroseomonas alkaliterrae</name>
    <dbReference type="NCBI Taxonomy" id="1452450"/>
    <lineage>
        <taxon>Bacteria</taxon>
        <taxon>Pseudomonadati</taxon>
        <taxon>Pseudomonadota</taxon>
        <taxon>Alphaproteobacteria</taxon>
        <taxon>Acetobacterales</taxon>
        <taxon>Acetobacteraceae</taxon>
        <taxon>Neoroseomonas</taxon>
    </lineage>
</organism>
<dbReference type="Proteomes" id="UP000562254">
    <property type="component" value="Unassembled WGS sequence"/>
</dbReference>
<proteinExistence type="predicted"/>
<accession>A0A840XVT2</accession>
<dbReference type="RefSeq" id="WP_211842413.1">
    <property type="nucleotide sequence ID" value="NZ_JAAEDJ010000039.1"/>
</dbReference>
<keyword evidence="2" id="KW-1185">Reference proteome</keyword>
<dbReference type="AlphaFoldDB" id="A0A840XVT2"/>
<evidence type="ECO:0000313" key="2">
    <source>
        <dbReference type="Proteomes" id="UP000562254"/>
    </source>
</evidence>